<dbReference type="EMBL" id="JARJCN010000035">
    <property type="protein sequence ID" value="KAJ7085142.1"/>
    <property type="molecule type" value="Genomic_DNA"/>
</dbReference>
<gene>
    <name evidence="1" type="ORF">B0H15DRAFT_378529</name>
</gene>
<dbReference type="Proteomes" id="UP001222325">
    <property type="component" value="Unassembled WGS sequence"/>
</dbReference>
<comment type="caution">
    <text evidence="1">The sequence shown here is derived from an EMBL/GenBank/DDBJ whole genome shotgun (WGS) entry which is preliminary data.</text>
</comment>
<name>A0AAD6U1G9_9AGAR</name>
<protein>
    <submittedName>
        <fullName evidence="1">Uncharacterized protein</fullName>
    </submittedName>
</protein>
<sequence length="244" mass="27272">MGLWRSFLPSFLPSFPSFRPRFSPFCVAFLYLLPFPLSLSLSLSLFPPLSTRLSYGISPAHPPTLAGPAYLRFLSLLYALPLPFYPLPSPPLPAGAPSYRLRPSYRQKSLDTRHAYTRTHARTHARTYRQGGLIGPQLNYSRSLGRFALCVAGSLFRLRFGVIADSVHWVTVVRTVHTRAWRVWASRVPALGSGMAWQMRESRSAMRMRGLGQGRRACALGWFCGARLRGGLAIGPVLENPSLR</sequence>
<evidence type="ECO:0000313" key="2">
    <source>
        <dbReference type="Proteomes" id="UP001222325"/>
    </source>
</evidence>
<organism evidence="1 2">
    <name type="scientific">Mycena belliarum</name>
    <dbReference type="NCBI Taxonomy" id="1033014"/>
    <lineage>
        <taxon>Eukaryota</taxon>
        <taxon>Fungi</taxon>
        <taxon>Dikarya</taxon>
        <taxon>Basidiomycota</taxon>
        <taxon>Agaricomycotina</taxon>
        <taxon>Agaricomycetes</taxon>
        <taxon>Agaricomycetidae</taxon>
        <taxon>Agaricales</taxon>
        <taxon>Marasmiineae</taxon>
        <taxon>Mycenaceae</taxon>
        <taxon>Mycena</taxon>
    </lineage>
</organism>
<evidence type="ECO:0000313" key="1">
    <source>
        <dbReference type="EMBL" id="KAJ7085142.1"/>
    </source>
</evidence>
<accession>A0AAD6U1G9</accession>
<dbReference type="AlphaFoldDB" id="A0AAD6U1G9"/>
<proteinExistence type="predicted"/>
<reference evidence="1" key="1">
    <citation type="submission" date="2023-03" db="EMBL/GenBank/DDBJ databases">
        <title>Massive genome expansion in bonnet fungi (Mycena s.s.) driven by repeated elements and novel gene families across ecological guilds.</title>
        <authorList>
            <consortium name="Lawrence Berkeley National Laboratory"/>
            <person name="Harder C.B."/>
            <person name="Miyauchi S."/>
            <person name="Viragh M."/>
            <person name="Kuo A."/>
            <person name="Thoen E."/>
            <person name="Andreopoulos B."/>
            <person name="Lu D."/>
            <person name="Skrede I."/>
            <person name="Drula E."/>
            <person name="Henrissat B."/>
            <person name="Morin E."/>
            <person name="Kohler A."/>
            <person name="Barry K."/>
            <person name="LaButti K."/>
            <person name="Morin E."/>
            <person name="Salamov A."/>
            <person name="Lipzen A."/>
            <person name="Mereny Z."/>
            <person name="Hegedus B."/>
            <person name="Baldrian P."/>
            <person name="Stursova M."/>
            <person name="Weitz H."/>
            <person name="Taylor A."/>
            <person name="Grigoriev I.V."/>
            <person name="Nagy L.G."/>
            <person name="Martin F."/>
            <person name="Kauserud H."/>
        </authorList>
    </citation>
    <scope>NUCLEOTIDE SEQUENCE</scope>
    <source>
        <strain evidence="1">CBHHK173m</strain>
    </source>
</reference>
<keyword evidence="2" id="KW-1185">Reference proteome</keyword>